<dbReference type="OrthoDB" id="2401965at2759"/>
<keyword evidence="1" id="KW-0547">Nucleotide-binding</keyword>
<proteinExistence type="predicted"/>
<dbReference type="AlphaFoldDB" id="A0A9N9C3L2"/>
<reference evidence="3" key="1">
    <citation type="submission" date="2021-06" db="EMBL/GenBank/DDBJ databases">
        <authorList>
            <person name="Kallberg Y."/>
            <person name="Tangrot J."/>
            <person name="Rosling A."/>
        </authorList>
    </citation>
    <scope>NUCLEOTIDE SEQUENCE</scope>
    <source>
        <strain evidence="3">MT106</strain>
    </source>
</reference>
<evidence type="ECO:0000313" key="3">
    <source>
        <dbReference type="EMBL" id="CAG8585693.1"/>
    </source>
</evidence>
<dbReference type="GO" id="GO:0005524">
    <property type="term" value="F:ATP binding"/>
    <property type="evidence" value="ECO:0007669"/>
    <property type="project" value="UniProtKB-KW"/>
</dbReference>
<keyword evidence="2" id="KW-0067">ATP-binding</keyword>
<protein>
    <submittedName>
        <fullName evidence="3">5412_t:CDS:1</fullName>
    </submittedName>
</protein>
<accession>A0A9N9C3L2</accession>
<name>A0A9N9C3L2_9GLOM</name>
<dbReference type="InterPro" id="IPR013126">
    <property type="entry name" value="Hsp_70_fam"/>
</dbReference>
<dbReference type="Gene3D" id="3.30.420.40">
    <property type="match status" value="1"/>
</dbReference>
<comment type="caution">
    <text evidence="3">The sequence shown here is derived from an EMBL/GenBank/DDBJ whole genome shotgun (WGS) entry which is preliminary data.</text>
</comment>
<dbReference type="Proteomes" id="UP000789831">
    <property type="component" value="Unassembled WGS sequence"/>
</dbReference>
<evidence type="ECO:0000256" key="1">
    <source>
        <dbReference type="ARBA" id="ARBA00022741"/>
    </source>
</evidence>
<dbReference type="PANTHER" id="PTHR19375">
    <property type="entry name" value="HEAT SHOCK PROTEIN 70KDA"/>
    <property type="match status" value="1"/>
</dbReference>
<dbReference type="SUPFAM" id="SSF53067">
    <property type="entry name" value="Actin-like ATPase domain"/>
    <property type="match status" value="2"/>
</dbReference>
<evidence type="ECO:0000256" key="2">
    <source>
        <dbReference type="ARBA" id="ARBA00022840"/>
    </source>
</evidence>
<feature type="non-terminal residue" evidence="3">
    <location>
        <position position="181"/>
    </location>
</feature>
<dbReference type="GO" id="GO:0140662">
    <property type="term" value="F:ATP-dependent protein folding chaperone"/>
    <property type="evidence" value="ECO:0007669"/>
    <property type="project" value="InterPro"/>
</dbReference>
<dbReference type="InterPro" id="IPR043129">
    <property type="entry name" value="ATPase_NBD"/>
</dbReference>
<dbReference type="Pfam" id="PF00012">
    <property type="entry name" value="HSP70"/>
    <property type="match status" value="1"/>
</dbReference>
<evidence type="ECO:0000313" key="4">
    <source>
        <dbReference type="Proteomes" id="UP000789831"/>
    </source>
</evidence>
<dbReference type="PRINTS" id="PR00301">
    <property type="entry name" value="HEATSHOCK70"/>
</dbReference>
<organism evidence="3 4">
    <name type="scientific">Ambispora gerdemannii</name>
    <dbReference type="NCBI Taxonomy" id="144530"/>
    <lineage>
        <taxon>Eukaryota</taxon>
        <taxon>Fungi</taxon>
        <taxon>Fungi incertae sedis</taxon>
        <taxon>Mucoromycota</taxon>
        <taxon>Glomeromycotina</taxon>
        <taxon>Glomeromycetes</taxon>
        <taxon>Archaeosporales</taxon>
        <taxon>Ambisporaceae</taxon>
        <taxon>Ambispora</taxon>
    </lineage>
</organism>
<dbReference type="EMBL" id="CAJVPL010001742">
    <property type="protein sequence ID" value="CAG8585693.1"/>
    <property type="molecule type" value="Genomic_DNA"/>
</dbReference>
<gene>
    <name evidence="3" type="ORF">AGERDE_LOCUS8352</name>
</gene>
<dbReference type="Gene3D" id="3.90.640.10">
    <property type="entry name" value="Actin, Chain A, domain 4"/>
    <property type="match status" value="1"/>
</dbReference>
<sequence>NDQDNRITPSYVAFTRTKRLIDELAKNQVNTNPCNTVYSAKRLLGCSFHETEVQSDIKVEYKDEKMQFAPEEILAMLLGKMKQIAENYLGKKVTNAVISSTAAISLAYGTLKRVTEERNYIDEIHEVKAVAGNNHLGGDDFDNPLRRLRTACEREKIHLSAANHARIELEKFLNGIDLLHL</sequence>
<keyword evidence="4" id="KW-1185">Reference proteome</keyword>